<keyword evidence="2" id="KW-1133">Transmembrane helix</keyword>
<evidence type="ECO:0000313" key="4">
    <source>
        <dbReference type="Proteomes" id="UP001408789"/>
    </source>
</evidence>
<evidence type="ECO:0000256" key="1">
    <source>
        <dbReference type="SAM" id="MobiDB-lite"/>
    </source>
</evidence>
<feature type="transmembrane region" description="Helical" evidence="2">
    <location>
        <begin position="289"/>
        <end position="307"/>
    </location>
</feature>
<keyword evidence="4" id="KW-1185">Reference proteome</keyword>
<feature type="compositionally biased region" description="Polar residues" evidence="1">
    <location>
        <begin position="209"/>
        <end position="228"/>
    </location>
</feature>
<comment type="caution">
    <text evidence="3">The sequence shown here is derived from an EMBL/GenBank/DDBJ whole genome shotgun (WGS) entry which is preliminary data.</text>
</comment>
<gene>
    <name evidence="3" type="ORF">SSX86_031557</name>
</gene>
<evidence type="ECO:0000256" key="2">
    <source>
        <dbReference type="SAM" id="Phobius"/>
    </source>
</evidence>
<sequence length="310" mass="32797">MGGGVAMRAAAKVAGLGVMNGTIRGGENPVVTAARHATRSVASVVSSTSDDLKLTIAGSDCNKNSSVEKPCDDDWEFAGGEDELFMEAGEPMPRIVFGGAPTIQEAKQATSDLNYALEKTYLLPSAINGEKLSDSEYLEQPCLVSETLVSPLPSKHAIQAFRLLNESPKAQNVVASIASDPNVWNAVMQNPDLVDFLQTHKTDVVFPETNPNLNGSSDETAEATSEPKSASGKGFMDYMEEIKEKITVTVVDMMNSLSDTFQSLFGGSPKDEVTANPDGTAGISTEQTLIGSSLMGLAIMVISVVVLKRS</sequence>
<keyword evidence="2" id="KW-0812">Transmembrane</keyword>
<dbReference type="Proteomes" id="UP001408789">
    <property type="component" value="Unassembled WGS sequence"/>
</dbReference>
<feature type="region of interest" description="Disordered" evidence="1">
    <location>
        <begin position="207"/>
        <end position="233"/>
    </location>
</feature>
<dbReference type="PANTHER" id="PTHR33625">
    <property type="entry name" value="OS08G0179900 PROTEIN"/>
    <property type="match status" value="1"/>
</dbReference>
<name>A0AAP0C6A1_9ASTR</name>
<proteinExistence type="predicted"/>
<organism evidence="3 4">
    <name type="scientific">Deinandra increscens subsp. villosa</name>
    <dbReference type="NCBI Taxonomy" id="3103831"/>
    <lineage>
        <taxon>Eukaryota</taxon>
        <taxon>Viridiplantae</taxon>
        <taxon>Streptophyta</taxon>
        <taxon>Embryophyta</taxon>
        <taxon>Tracheophyta</taxon>
        <taxon>Spermatophyta</taxon>
        <taxon>Magnoliopsida</taxon>
        <taxon>eudicotyledons</taxon>
        <taxon>Gunneridae</taxon>
        <taxon>Pentapetalae</taxon>
        <taxon>asterids</taxon>
        <taxon>campanulids</taxon>
        <taxon>Asterales</taxon>
        <taxon>Asteraceae</taxon>
        <taxon>Asteroideae</taxon>
        <taxon>Heliantheae alliance</taxon>
        <taxon>Madieae</taxon>
        <taxon>Madiinae</taxon>
        <taxon>Deinandra</taxon>
    </lineage>
</organism>
<dbReference type="EMBL" id="JBCNJP010006567">
    <property type="protein sequence ID" value="KAK9049473.1"/>
    <property type="molecule type" value="Genomic_DNA"/>
</dbReference>
<reference evidence="3 4" key="1">
    <citation type="submission" date="2024-04" db="EMBL/GenBank/DDBJ databases">
        <title>The reference genome of an endangered Asteraceae, Deinandra increscens subsp. villosa, native to the Central Coast of California.</title>
        <authorList>
            <person name="Guilliams M."/>
            <person name="Hasenstab-Lehman K."/>
            <person name="Meyer R."/>
            <person name="Mcevoy S."/>
        </authorList>
    </citation>
    <scope>NUCLEOTIDE SEQUENCE [LARGE SCALE GENOMIC DNA]</scope>
    <source>
        <tissue evidence="3">Leaf</tissue>
    </source>
</reference>
<dbReference type="AlphaFoldDB" id="A0AAP0C6A1"/>
<accession>A0AAP0C6A1</accession>
<protein>
    <submittedName>
        <fullName evidence="3">Uncharacterized protein</fullName>
    </submittedName>
</protein>
<keyword evidence="2" id="KW-0472">Membrane</keyword>
<evidence type="ECO:0000313" key="3">
    <source>
        <dbReference type="EMBL" id="KAK9049473.1"/>
    </source>
</evidence>
<dbReference type="PANTHER" id="PTHR33625:SF4">
    <property type="entry name" value="OS08G0179900 PROTEIN"/>
    <property type="match status" value="1"/>
</dbReference>